<dbReference type="HOGENOM" id="CLU_019105_0_0_1"/>
<evidence type="ECO:0000256" key="1">
    <source>
        <dbReference type="ARBA" id="ARBA00004123"/>
    </source>
</evidence>
<proteinExistence type="predicted"/>
<accession>A5E3Z3</accession>
<evidence type="ECO:0000256" key="6">
    <source>
        <dbReference type="PROSITE-ProRule" id="PRU00047"/>
    </source>
</evidence>
<dbReference type="eggNOG" id="KOG0314">
    <property type="taxonomic scope" value="Eukaryota"/>
</dbReference>
<dbReference type="GO" id="GO:0006397">
    <property type="term" value="P:mRNA processing"/>
    <property type="evidence" value="ECO:0007669"/>
    <property type="project" value="InterPro"/>
</dbReference>
<feature type="region of interest" description="Disordered" evidence="7">
    <location>
        <begin position="397"/>
        <end position="429"/>
    </location>
</feature>
<evidence type="ECO:0000259" key="8">
    <source>
        <dbReference type="PROSITE" id="PS50158"/>
    </source>
</evidence>
<dbReference type="GO" id="GO:0036002">
    <property type="term" value="F:pre-mRNA binding"/>
    <property type="evidence" value="ECO:0007669"/>
    <property type="project" value="EnsemblFungi"/>
</dbReference>
<dbReference type="GeneID" id="5231685"/>
<dbReference type="STRING" id="379508.A5E3Z3"/>
<dbReference type="Pfam" id="PF13696">
    <property type="entry name" value="zf-CCHC_2"/>
    <property type="match status" value="1"/>
</dbReference>
<dbReference type="InParanoid" id="A5E3Z3"/>
<dbReference type="SMART" id="SM01180">
    <property type="entry name" value="DWNN"/>
    <property type="match status" value="1"/>
</dbReference>
<dbReference type="VEuPathDB" id="FungiDB:LELG_04332"/>
<dbReference type="GO" id="GO:0005847">
    <property type="term" value="C:mRNA cleavage and polyadenylation specificity factor complex"/>
    <property type="evidence" value="ECO:0007669"/>
    <property type="project" value="EnsemblFungi"/>
</dbReference>
<keyword evidence="5" id="KW-0539">Nucleus</keyword>
<evidence type="ECO:0000256" key="5">
    <source>
        <dbReference type="ARBA" id="ARBA00023242"/>
    </source>
</evidence>
<comment type="subcellular location">
    <subcellularLocation>
        <location evidence="1">Nucleus</location>
    </subcellularLocation>
</comment>
<keyword evidence="4" id="KW-0862">Zinc</keyword>
<evidence type="ECO:0000256" key="4">
    <source>
        <dbReference type="ARBA" id="ARBA00022833"/>
    </source>
</evidence>
<dbReference type="GO" id="GO:0000209">
    <property type="term" value="P:protein polyubiquitination"/>
    <property type="evidence" value="ECO:0007669"/>
    <property type="project" value="EnsemblFungi"/>
</dbReference>
<dbReference type="PROSITE" id="PS51282">
    <property type="entry name" value="DWNN"/>
    <property type="match status" value="1"/>
</dbReference>
<dbReference type="KEGG" id="lel:PVL30_004054"/>
<feature type="domain" description="DWNN" evidence="9">
    <location>
        <begin position="5"/>
        <end position="79"/>
    </location>
</feature>
<dbReference type="EMBL" id="CH981529">
    <property type="protein sequence ID" value="EDK46151.1"/>
    <property type="molecule type" value="Genomic_DNA"/>
</dbReference>
<evidence type="ECO:0008006" key="12">
    <source>
        <dbReference type="Google" id="ProtNLM"/>
    </source>
</evidence>
<dbReference type="OMA" id="CGAKDHW"/>
<organism evidence="10 11">
    <name type="scientific">Lodderomyces elongisporus (strain ATCC 11503 / CBS 2605 / JCM 1781 / NBRC 1676 / NRRL YB-4239)</name>
    <name type="common">Yeast</name>
    <name type="synonym">Saccharomyces elongisporus</name>
    <dbReference type="NCBI Taxonomy" id="379508"/>
    <lineage>
        <taxon>Eukaryota</taxon>
        <taxon>Fungi</taxon>
        <taxon>Dikarya</taxon>
        <taxon>Ascomycota</taxon>
        <taxon>Saccharomycotina</taxon>
        <taxon>Pichiomycetes</taxon>
        <taxon>Debaryomycetaceae</taxon>
        <taxon>Candida/Lodderomyces clade</taxon>
        <taxon>Lodderomyces</taxon>
    </lineage>
</organism>
<dbReference type="GO" id="GO:0006369">
    <property type="term" value="P:termination of RNA polymerase II transcription"/>
    <property type="evidence" value="ECO:0007669"/>
    <property type="project" value="EnsemblFungi"/>
</dbReference>
<sequence>MASVVYYRFLHQKNKSVIHFDGTAISVFDLKKEIIIQNQLGAGTDFNLRLYHSEQPDLEYELDNDIISRSSYVLAKRSPASAKMGKFNNASRYITGKPRINRKVFNNNNAASGTGALGASGGLSGAPSTVSAAQLGENATEEDRIKLMFENQSTAWAHTQDELAQHKMVYYKPTAAAAANSSGSNPEDKPPPGYICYRCGKKDHWIKNCPTNNDPNFEGKKIMRTTGIPKSYLKTISREEVEKNSNLFTTNEHGDIIDKDGNAVLITEEGEYAIAMADSKTWMSYQEKLQNAAKKSKQEYESRLVASAEQENKFELLDSLSPTKRLLQPPIYMTPCCTDASKLKKLKNFNHNQQELERVLIENDFHCPNCDKEDVYIDSLIQNKELEKQLQEFKDAKEKELGINDPSKRPLTDISGNGGDVVDPDSKRQKVQQFPMGMVPPFNMMPVPPPPPQ</sequence>
<dbReference type="PANTHER" id="PTHR15439">
    <property type="entry name" value="RETINOBLASTOMA-BINDING PROTEIN 6"/>
    <property type="match status" value="1"/>
</dbReference>
<keyword evidence="3 6" id="KW-0863">Zinc-finger</keyword>
<dbReference type="InterPro" id="IPR036875">
    <property type="entry name" value="Znf_CCHC_sf"/>
</dbReference>
<dbReference type="PROSITE" id="PS50158">
    <property type="entry name" value="ZF_CCHC"/>
    <property type="match status" value="1"/>
</dbReference>
<dbReference type="InterPro" id="IPR001878">
    <property type="entry name" value="Znf_CCHC"/>
</dbReference>
<protein>
    <recommendedName>
        <fullName evidence="12">Protein MPE1</fullName>
    </recommendedName>
</protein>
<evidence type="ECO:0000256" key="7">
    <source>
        <dbReference type="SAM" id="MobiDB-lite"/>
    </source>
</evidence>
<dbReference type="Gene3D" id="4.10.60.10">
    <property type="entry name" value="Zinc finger, CCHC-type"/>
    <property type="match status" value="1"/>
</dbReference>
<dbReference type="Proteomes" id="UP000001996">
    <property type="component" value="Unassembled WGS sequence"/>
</dbReference>
<name>A5E3Z3_LODEL</name>
<dbReference type="Pfam" id="PF08783">
    <property type="entry name" value="DWNN"/>
    <property type="match status" value="1"/>
</dbReference>
<dbReference type="OrthoDB" id="106784at2759"/>
<dbReference type="GO" id="GO:0008270">
    <property type="term" value="F:zinc ion binding"/>
    <property type="evidence" value="ECO:0007669"/>
    <property type="project" value="UniProtKB-KW"/>
</dbReference>
<dbReference type="InterPro" id="IPR025829">
    <property type="entry name" value="Zn_knuckle_CX2CX3GHX4C"/>
</dbReference>
<evidence type="ECO:0000313" key="10">
    <source>
        <dbReference type="EMBL" id="EDK46151.1"/>
    </source>
</evidence>
<dbReference type="InterPro" id="IPR014891">
    <property type="entry name" value="DWNN_domain"/>
</dbReference>
<evidence type="ECO:0000313" key="11">
    <source>
        <dbReference type="Proteomes" id="UP000001996"/>
    </source>
</evidence>
<reference evidence="10 11" key="1">
    <citation type="journal article" date="2009" name="Nature">
        <title>Evolution of pathogenicity and sexual reproduction in eight Candida genomes.</title>
        <authorList>
            <person name="Butler G."/>
            <person name="Rasmussen M.D."/>
            <person name="Lin M.F."/>
            <person name="Santos M.A."/>
            <person name="Sakthikumar S."/>
            <person name="Munro C.A."/>
            <person name="Rheinbay E."/>
            <person name="Grabherr M."/>
            <person name="Forche A."/>
            <person name="Reedy J.L."/>
            <person name="Agrafioti I."/>
            <person name="Arnaud M.B."/>
            <person name="Bates S."/>
            <person name="Brown A.J."/>
            <person name="Brunke S."/>
            <person name="Costanzo M.C."/>
            <person name="Fitzpatrick D.A."/>
            <person name="de Groot P.W."/>
            <person name="Harris D."/>
            <person name="Hoyer L.L."/>
            <person name="Hube B."/>
            <person name="Klis F.M."/>
            <person name="Kodira C."/>
            <person name="Lennard N."/>
            <person name="Logue M.E."/>
            <person name="Martin R."/>
            <person name="Neiman A.M."/>
            <person name="Nikolaou E."/>
            <person name="Quail M.A."/>
            <person name="Quinn J."/>
            <person name="Santos M.C."/>
            <person name="Schmitzberger F.F."/>
            <person name="Sherlock G."/>
            <person name="Shah P."/>
            <person name="Silverstein K.A."/>
            <person name="Skrzypek M.S."/>
            <person name="Soll D."/>
            <person name="Staggs R."/>
            <person name="Stansfield I."/>
            <person name="Stumpf M.P."/>
            <person name="Sudbery P.E."/>
            <person name="Srikantha T."/>
            <person name="Zeng Q."/>
            <person name="Berman J."/>
            <person name="Berriman M."/>
            <person name="Heitman J."/>
            <person name="Gow N.A."/>
            <person name="Lorenz M.C."/>
            <person name="Birren B.W."/>
            <person name="Kellis M."/>
            <person name="Cuomo C.A."/>
        </authorList>
    </citation>
    <scope>NUCLEOTIDE SEQUENCE [LARGE SCALE GENOMIC DNA]</scope>
    <source>
        <strain evidence="11">ATCC 11503 / BCRC 21390 / CBS 2605 / JCM 1781 / NBRC 1676 / NRRL YB-4239</strain>
    </source>
</reference>
<dbReference type="SUPFAM" id="SSF57756">
    <property type="entry name" value="Retrovirus zinc finger-like domains"/>
    <property type="match status" value="1"/>
</dbReference>
<feature type="compositionally biased region" description="Basic and acidic residues" evidence="7">
    <location>
        <begin position="397"/>
        <end position="411"/>
    </location>
</feature>
<dbReference type="GO" id="GO:0005829">
    <property type="term" value="C:cytosol"/>
    <property type="evidence" value="ECO:0007669"/>
    <property type="project" value="EnsemblFungi"/>
</dbReference>
<keyword evidence="11" id="KW-1185">Reference proteome</keyword>
<evidence type="ECO:0000256" key="3">
    <source>
        <dbReference type="ARBA" id="ARBA00022771"/>
    </source>
</evidence>
<dbReference type="SMART" id="SM00343">
    <property type="entry name" value="ZnF_C2HC"/>
    <property type="match status" value="1"/>
</dbReference>
<gene>
    <name evidence="10" type="ORF">LELG_04332</name>
</gene>
<keyword evidence="2" id="KW-0479">Metal-binding</keyword>
<evidence type="ECO:0000256" key="2">
    <source>
        <dbReference type="ARBA" id="ARBA00022723"/>
    </source>
</evidence>
<dbReference type="InterPro" id="IPR033489">
    <property type="entry name" value="RBBP6"/>
</dbReference>
<evidence type="ECO:0000259" key="9">
    <source>
        <dbReference type="PROSITE" id="PS51282"/>
    </source>
</evidence>
<dbReference type="FunCoup" id="A5E3Z3">
    <property type="interactions" value="134"/>
</dbReference>
<dbReference type="Gene3D" id="3.10.20.90">
    <property type="entry name" value="Phosphatidylinositol 3-kinase Catalytic Subunit, Chain A, domain 1"/>
    <property type="match status" value="1"/>
</dbReference>
<dbReference type="PANTHER" id="PTHR15439:SF0">
    <property type="entry name" value="CELL DIVISION CYCLE AND APOPTOSIS REGULATOR PROTEIN 1-RELATED"/>
    <property type="match status" value="1"/>
</dbReference>
<dbReference type="AlphaFoldDB" id="A5E3Z3"/>
<dbReference type="GO" id="GO:0061630">
    <property type="term" value="F:ubiquitin protein ligase activity"/>
    <property type="evidence" value="ECO:0007669"/>
    <property type="project" value="EnsemblFungi"/>
</dbReference>
<feature type="domain" description="CCHC-type" evidence="8">
    <location>
        <begin position="196"/>
        <end position="210"/>
    </location>
</feature>
<dbReference type="GO" id="GO:0006511">
    <property type="term" value="P:ubiquitin-dependent protein catabolic process"/>
    <property type="evidence" value="ECO:0007669"/>
    <property type="project" value="TreeGrafter"/>
</dbReference>